<keyword evidence="3" id="KW-1185">Reference proteome</keyword>
<dbReference type="EMBL" id="JBHSMA010000002">
    <property type="protein sequence ID" value="MFC5409671.1"/>
    <property type="molecule type" value="Genomic_DNA"/>
</dbReference>
<accession>A0ABW0I8S3</accession>
<evidence type="ECO:0000313" key="2">
    <source>
        <dbReference type="EMBL" id="MFC5409671.1"/>
    </source>
</evidence>
<evidence type="ECO:0000313" key="3">
    <source>
        <dbReference type="Proteomes" id="UP001596106"/>
    </source>
</evidence>
<proteinExistence type="predicted"/>
<sequence>MGLLSKSAFVKFILILGMSLVPCEKGGQPIRQDAPLEGKTGRTSDPFPMPDGPLLIAPTEVDQLLPFDSEPNNHRV</sequence>
<feature type="region of interest" description="Disordered" evidence="1">
    <location>
        <begin position="27"/>
        <end position="50"/>
    </location>
</feature>
<name>A0ABW0I8S3_9BACT</name>
<gene>
    <name evidence="2" type="ORF">ACFPMF_10150</name>
</gene>
<comment type="caution">
    <text evidence="2">The sequence shown here is derived from an EMBL/GenBank/DDBJ whole genome shotgun (WGS) entry which is preliminary data.</text>
</comment>
<organism evidence="2 3">
    <name type="scientific">Larkinella bovis</name>
    <dbReference type="NCBI Taxonomy" id="683041"/>
    <lineage>
        <taxon>Bacteria</taxon>
        <taxon>Pseudomonadati</taxon>
        <taxon>Bacteroidota</taxon>
        <taxon>Cytophagia</taxon>
        <taxon>Cytophagales</taxon>
        <taxon>Spirosomataceae</taxon>
        <taxon>Larkinella</taxon>
    </lineage>
</organism>
<dbReference type="Proteomes" id="UP001596106">
    <property type="component" value="Unassembled WGS sequence"/>
</dbReference>
<evidence type="ECO:0000256" key="1">
    <source>
        <dbReference type="SAM" id="MobiDB-lite"/>
    </source>
</evidence>
<protein>
    <submittedName>
        <fullName evidence="2">Uncharacterized protein</fullName>
    </submittedName>
</protein>
<reference evidence="3" key="1">
    <citation type="journal article" date="2019" name="Int. J. Syst. Evol. Microbiol.">
        <title>The Global Catalogue of Microorganisms (GCM) 10K type strain sequencing project: providing services to taxonomists for standard genome sequencing and annotation.</title>
        <authorList>
            <consortium name="The Broad Institute Genomics Platform"/>
            <consortium name="The Broad Institute Genome Sequencing Center for Infectious Disease"/>
            <person name="Wu L."/>
            <person name="Ma J."/>
        </authorList>
    </citation>
    <scope>NUCLEOTIDE SEQUENCE [LARGE SCALE GENOMIC DNA]</scope>
    <source>
        <strain evidence="3">CCUG 55250</strain>
    </source>
</reference>
<dbReference type="RefSeq" id="WP_379843989.1">
    <property type="nucleotide sequence ID" value="NZ_JBHSMA010000002.1"/>
</dbReference>